<dbReference type="Pfam" id="PF01965">
    <property type="entry name" value="DJ-1_PfpI"/>
    <property type="match status" value="1"/>
</dbReference>
<dbReference type="EMBL" id="JAARLZ010000001">
    <property type="protein sequence ID" value="NII04911.1"/>
    <property type="molecule type" value="Genomic_DNA"/>
</dbReference>
<dbReference type="SMART" id="SM00342">
    <property type="entry name" value="HTH_ARAC"/>
    <property type="match status" value="1"/>
</dbReference>
<organism evidence="2 3">
    <name type="scientific">Luteibacter anthropi</name>
    <dbReference type="NCBI Taxonomy" id="564369"/>
    <lineage>
        <taxon>Bacteria</taxon>
        <taxon>Pseudomonadati</taxon>
        <taxon>Pseudomonadota</taxon>
        <taxon>Gammaproteobacteria</taxon>
        <taxon>Lysobacterales</taxon>
        <taxon>Rhodanobacteraceae</taxon>
        <taxon>Luteibacter</taxon>
    </lineage>
</organism>
<dbReference type="InterPro" id="IPR052158">
    <property type="entry name" value="INH-QAR"/>
</dbReference>
<accession>A0A7X5ZGP8</accession>
<dbReference type="PROSITE" id="PS01124">
    <property type="entry name" value="HTH_ARAC_FAMILY_2"/>
    <property type="match status" value="1"/>
</dbReference>
<dbReference type="AlphaFoldDB" id="A0A7X5ZGP8"/>
<dbReference type="Proteomes" id="UP000490980">
    <property type="component" value="Unassembled WGS sequence"/>
</dbReference>
<dbReference type="SUPFAM" id="SSF52317">
    <property type="entry name" value="Class I glutamine amidotransferase-like"/>
    <property type="match status" value="1"/>
</dbReference>
<dbReference type="InterPro" id="IPR002818">
    <property type="entry name" value="DJ-1/PfpI"/>
</dbReference>
<reference evidence="2 3" key="1">
    <citation type="submission" date="2020-03" db="EMBL/GenBank/DDBJ databases">
        <authorList>
            <person name="Lai Q."/>
        </authorList>
    </citation>
    <scope>NUCLEOTIDE SEQUENCE [LARGE SCALE GENOMIC DNA]</scope>
    <source>
        <strain evidence="2 3">CCUG 25036</strain>
    </source>
</reference>
<evidence type="ECO:0000313" key="2">
    <source>
        <dbReference type="EMBL" id="NII04911.1"/>
    </source>
</evidence>
<name>A0A7X5ZGP8_9GAMM</name>
<gene>
    <name evidence="2" type="ORF">HBF25_00765</name>
</gene>
<protein>
    <submittedName>
        <fullName evidence="2">Helix-turn-helix domain-containing protein</fullName>
    </submittedName>
</protein>
<dbReference type="GO" id="GO:0003700">
    <property type="term" value="F:DNA-binding transcription factor activity"/>
    <property type="evidence" value="ECO:0007669"/>
    <property type="project" value="InterPro"/>
</dbReference>
<comment type="caution">
    <text evidence="2">The sequence shown here is derived from an EMBL/GenBank/DDBJ whole genome shotgun (WGS) entry which is preliminary data.</text>
</comment>
<dbReference type="InterPro" id="IPR029062">
    <property type="entry name" value="Class_I_gatase-like"/>
</dbReference>
<evidence type="ECO:0000313" key="3">
    <source>
        <dbReference type="Proteomes" id="UP000490980"/>
    </source>
</evidence>
<proteinExistence type="predicted"/>
<feature type="domain" description="HTH araC/xylS-type" evidence="1">
    <location>
        <begin position="221"/>
        <end position="318"/>
    </location>
</feature>
<dbReference type="Gene3D" id="1.10.10.60">
    <property type="entry name" value="Homeodomain-like"/>
    <property type="match status" value="1"/>
</dbReference>
<dbReference type="Gene3D" id="3.40.50.880">
    <property type="match status" value="1"/>
</dbReference>
<dbReference type="InterPro" id="IPR018060">
    <property type="entry name" value="HTH_AraC"/>
</dbReference>
<dbReference type="PANTHER" id="PTHR43130">
    <property type="entry name" value="ARAC-FAMILY TRANSCRIPTIONAL REGULATOR"/>
    <property type="match status" value="1"/>
</dbReference>
<dbReference type="RefSeq" id="WP_166945628.1">
    <property type="nucleotide sequence ID" value="NZ_JAARLZ010000001.1"/>
</dbReference>
<dbReference type="Pfam" id="PF12833">
    <property type="entry name" value="HTH_18"/>
    <property type="match status" value="1"/>
</dbReference>
<keyword evidence="3" id="KW-1185">Reference proteome</keyword>
<dbReference type="GO" id="GO:0043565">
    <property type="term" value="F:sequence-specific DNA binding"/>
    <property type="evidence" value="ECO:0007669"/>
    <property type="project" value="InterPro"/>
</dbReference>
<dbReference type="PANTHER" id="PTHR43130:SF11">
    <property type="entry name" value="TRANSCRIPTIONAL REGULATORY PROTEIN"/>
    <property type="match status" value="1"/>
</dbReference>
<sequence length="322" mass="35472">MKICVLALDGVFDTGMTALLDTLETANELALQGGARKRPFDVALVGVRRRIRTGLGFSLQVDAAQAHPRPHWVVVPAINEKRPERLLAVLERRDVIAASECLRTWHDAGCGMAAACIGTFLLAEAGLLDGHDATTTWALSPLFRQRYPQVCLDHSRMLVTSGKTVTAGSMMGHLDLALWLVQQASPDLASVVASYMLIDRRATQARYVIPDHLARADPMVARFDRWARANLAMGFSLQDAADKLHVHPRTLQRRTEDVLGKSPLAFFQDLRLERAQELVAEGMHIDAVASEVGYANAGTLRNLLRRKLGKGVRELRSPMRGT</sequence>
<evidence type="ECO:0000259" key="1">
    <source>
        <dbReference type="PROSITE" id="PS01124"/>
    </source>
</evidence>